<dbReference type="VEuPathDB" id="VectorBase:LLONM1_004115"/>
<dbReference type="InterPro" id="IPR003439">
    <property type="entry name" value="ABC_transporter-like_ATP-bd"/>
</dbReference>
<keyword evidence="3 9" id="KW-0812">Transmembrane</keyword>
<feature type="domain" description="ABC transporter" evidence="10">
    <location>
        <begin position="1102"/>
        <end position="1335"/>
    </location>
</feature>
<name>A0A7G3AA61_LUTLO</name>
<dbReference type="InterPro" id="IPR044726">
    <property type="entry name" value="ABCC_6TM_D2"/>
</dbReference>
<dbReference type="SMART" id="SM00382">
    <property type="entry name" value="AAA"/>
    <property type="match status" value="2"/>
</dbReference>
<dbReference type="GO" id="GO:0140359">
    <property type="term" value="F:ABC-type transporter activity"/>
    <property type="evidence" value="ECO:0007669"/>
    <property type="project" value="InterPro"/>
</dbReference>
<organism evidence="12">
    <name type="scientific">Lutzomyia longipalpis</name>
    <name type="common">Sand fly</name>
    <dbReference type="NCBI Taxonomy" id="7200"/>
    <lineage>
        <taxon>Eukaryota</taxon>
        <taxon>Metazoa</taxon>
        <taxon>Ecdysozoa</taxon>
        <taxon>Arthropoda</taxon>
        <taxon>Hexapoda</taxon>
        <taxon>Insecta</taxon>
        <taxon>Pterygota</taxon>
        <taxon>Neoptera</taxon>
        <taxon>Endopterygota</taxon>
        <taxon>Diptera</taxon>
        <taxon>Nematocera</taxon>
        <taxon>Psychodoidea</taxon>
        <taxon>Psychodidae</taxon>
        <taxon>Lutzomyia</taxon>
        <taxon>Lutzomyia</taxon>
    </lineage>
</organism>
<feature type="transmembrane region" description="Helical" evidence="9">
    <location>
        <begin position="80"/>
        <end position="99"/>
    </location>
</feature>
<evidence type="ECO:0000256" key="7">
    <source>
        <dbReference type="ARBA" id="ARBA00022989"/>
    </source>
</evidence>
<proteinExistence type="predicted"/>
<dbReference type="FunFam" id="1.20.1560.10:FF:000026">
    <property type="entry name" value="Multidrug resistance-associated protein lethal(2)03659"/>
    <property type="match status" value="1"/>
</dbReference>
<sequence>MNRSPHTTTRKRNPVQDASFMSKRLFLYLVDLFRIGRNRSIEDSDIYETLPEHKSEGLSDKFHKLWTEELKRKSPSLLRMYTRAYGWSVIGLGFLFCIIETTTRIAQPLCLGGLVTYFSPGETTVTKSEAYMYAVGIILSSLIPVCIFHPFILFIFQQGMKIRVATCTLMYEKVMRLSKCTTFDGLNGQVINLMSNDVGRYDVAMAFLHDLWKGPLEALLLGYFIYREIGVSGILGMAFLLGFIPLQAYIGRKAATYRLRTAKRTDIRIRFMNEIIQGIQVIKMYAWEKSFAAMVDKVRRKEINAIRGSFYVRATFYCFILISKFSLFISLMSYIYFGNIFTARKVFIVSSFYNVLNESMVHFWPLAITTCAEAYISIKRINEFLLRSETKERPLENEDHGGDAIVANGKTEKEITDNVKRKMLMLRKTMNVNGKSDGEHLLPPRIDNETAEHKGVILKNVTALWNSDGSRNGLNSVDLEVKEGRMCAVIGPVGSGKTTLLQVIIGELELDEGTIEVNGRVSYAAQEPWLFEGSIRRNIIFVEEYDEARYHEVIKVCALQRDLDMFPHGDATIVGERGVSLSGGQKARVSLARAIYRRADIYLLDDPLSAVDTQVGKHIFERCIRRFLADKVVILVTHQLQYLKDIRQIVLLNGGRIEMQGSYDEIRQSNLESILSLAPDESQEPQTPVAEQKLKTFPSQVDFKGQDDSLVEEEKETQAIGSVSLNVYKSYFKAIENTCFIVFVFVVFILSQFAISGTDYFVAQWVNWEESLVLDQTNTTDLIASNFAINTTTTLPNLLEENSTDEVLIEPISTEEDSQRQFFMIIYGCLMLTLLYLVIQRTFAFFKLCLMASTKLHDRLFRGITRATMWFFNNNPSGRILNRFSKDIGGIDSQLPNNLIDCINFFLEVAAVMVVVGIVNFWMIIPTIVMSILLYAIRWIYINTGRSIKRLESMTRSPIFSHVNATLQGLSTIRALKAQKYLLSEFHLHQNVNSSAWYMYISTARSFAMWLDLICCIYIAIVTLSFLFLDNQTLGGNVGLAIMQVNSLIGMCQWGMRQTAELENMMTSVERVLEYADLPSEAALETEAKHRPFKGWPNQGALSFNNLSLRYSATSEVVLKDMNFSIRAGEKIGIVGRTGAGKSSIIQALFRLAPIEGKIEIDGIDTQTLGLHDLRSNISIIPQDPILFSGSLRANLDPFDERKDAEIWSALEGVELKEVVTALAGAIDCRMADGGSNFSMGQRQLVCLARAILRDNRILVLDEATANVDPETDRLIQTTIRTRFAHCTVLTIAHRLHTVMDSDRVLVVDAGRVVEFGAPHELLQRSGGHLKALVDQTGPATSTLLAQIAEETFNRAEQKKNK</sequence>
<dbReference type="CDD" id="cd03244">
    <property type="entry name" value="ABCC_MRP_domain2"/>
    <property type="match status" value="1"/>
</dbReference>
<dbReference type="CDD" id="cd03250">
    <property type="entry name" value="ABCC_MRP_domain1"/>
    <property type="match status" value="1"/>
</dbReference>
<keyword evidence="8 9" id="KW-0472">Membrane</keyword>
<evidence type="ECO:0000256" key="5">
    <source>
        <dbReference type="ARBA" id="ARBA00022741"/>
    </source>
</evidence>
<evidence type="ECO:0000256" key="6">
    <source>
        <dbReference type="ARBA" id="ARBA00022840"/>
    </source>
</evidence>
<evidence type="ECO:0000259" key="11">
    <source>
        <dbReference type="PROSITE" id="PS50929"/>
    </source>
</evidence>
<feature type="transmembrane region" description="Helical" evidence="9">
    <location>
        <begin position="924"/>
        <end position="941"/>
    </location>
</feature>
<dbReference type="InterPro" id="IPR027417">
    <property type="entry name" value="P-loop_NTPase"/>
</dbReference>
<feature type="transmembrane region" description="Helical" evidence="9">
    <location>
        <begin position="1007"/>
        <end position="1028"/>
    </location>
</feature>
<evidence type="ECO:0000256" key="8">
    <source>
        <dbReference type="ARBA" id="ARBA00023136"/>
    </source>
</evidence>
<keyword evidence="2" id="KW-0813">Transport</keyword>
<evidence type="ECO:0000256" key="9">
    <source>
        <dbReference type="SAM" id="Phobius"/>
    </source>
</evidence>
<comment type="subcellular location">
    <subcellularLocation>
        <location evidence="1">Membrane</location>
        <topology evidence="1">Multi-pass membrane protein</topology>
    </subcellularLocation>
</comment>
<dbReference type="GO" id="GO:0016887">
    <property type="term" value="F:ATP hydrolysis activity"/>
    <property type="evidence" value="ECO:0007669"/>
    <property type="project" value="InterPro"/>
</dbReference>
<keyword evidence="7 9" id="KW-1133">Transmembrane helix</keyword>
<feature type="domain" description="ABC transmembrane type-1" evidence="11">
    <location>
        <begin position="742"/>
        <end position="1064"/>
    </location>
</feature>
<dbReference type="InterPro" id="IPR011527">
    <property type="entry name" value="ABC1_TM_dom"/>
</dbReference>
<dbReference type="InterPro" id="IPR050173">
    <property type="entry name" value="ABC_transporter_C-like"/>
</dbReference>
<dbReference type="Pfam" id="PF00664">
    <property type="entry name" value="ABC_membrane"/>
    <property type="match status" value="2"/>
</dbReference>
<accession>A0A7G3AA61</accession>
<dbReference type="CDD" id="cd18580">
    <property type="entry name" value="ABC_6TM_ABCC_D2"/>
    <property type="match status" value="1"/>
</dbReference>
<dbReference type="SUPFAM" id="SSF90123">
    <property type="entry name" value="ABC transporter transmembrane region"/>
    <property type="match status" value="2"/>
</dbReference>
<dbReference type="GO" id="GO:0005524">
    <property type="term" value="F:ATP binding"/>
    <property type="evidence" value="ECO:0007669"/>
    <property type="project" value="UniProtKB-KW"/>
</dbReference>
<keyword evidence="4" id="KW-0677">Repeat</keyword>
<dbReference type="PROSITE" id="PS50893">
    <property type="entry name" value="ABC_TRANSPORTER_2"/>
    <property type="match status" value="2"/>
</dbReference>
<evidence type="ECO:0000256" key="1">
    <source>
        <dbReference type="ARBA" id="ARBA00004141"/>
    </source>
</evidence>
<protein>
    <submittedName>
        <fullName evidence="12">Putative abc transporter c family member 3</fullName>
    </submittedName>
</protein>
<dbReference type="FunFam" id="1.20.1560.10:FF:000014">
    <property type="entry name" value="Multidrug resistance-associated protein member 4"/>
    <property type="match status" value="1"/>
</dbReference>
<feature type="transmembrane region" description="Helical" evidence="9">
    <location>
        <begin position="130"/>
        <end position="156"/>
    </location>
</feature>
<reference evidence="12" key="1">
    <citation type="journal article" date="2020" name="BMC">
        <title>Leishmania infection induces a limited differential gene expression in the sand fly midgut.</title>
        <authorList>
            <person name="Coutinho-Abreu I.V."/>
            <person name="Serafim T.D."/>
            <person name="Meneses C."/>
            <person name="Kamhawi S."/>
            <person name="Oliveira F."/>
            <person name="Valenzuela J.G."/>
        </authorList>
    </citation>
    <scope>NUCLEOTIDE SEQUENCE</scope>
    <source>
        <strain evidence="12">Jacobina</strain>
        <tissue evidence="12">Midgut</tissue>
    </source>
</reference>
<dbReference type="InterPro" id="IPR017871">
    <property type="entry name" value="ABC_transporter-like_CS"/>
</dbReference>
<feature type="transmembrane region" description="Helical" evidence="9">
    <location>
        <begin position="310"/>
        <end position="337"/>
    </location>
</feature>
<dbReference type="Gene3D" id="3.40.50.300">
    <property type="entry name" value="P-loop containing nucleotide triphosphate hydrolases"/>
    <property type="match status" value="2"/>
</dbReference>
<evidence type="ECO:0000256" key="2">
    <source>
        <dbReference type="ARBA" id="ARBA00022448"/>
    </source>
</evidence>
<dbReference type="PROSITE" id="PS50929">
    <property type="entry name" value="ABC_TM1F"/>
    <property type="match status" value="2"/>
</dbReference>
<feature type="domain" description="ABC transporter" evidence="10">
    <location>
        <begin position="456"/>
        <end position="679"/>
    </location>
</feature>
<feature type="domain" description="ABC transmembrane type-1" evidence="11">
    <location>
        <begin position="92"/>
        <end position="360"/>
    </location>
</feature>
<dbReference type="InterPro" id="IPR036640">
    <property type="entry name" value="ABC1_TM_sf"/>
</dbReference>
<dbReference type="FunFam" id="3.40.50.300:FF:000163">
    <property type="entry name" value="Multidrug resistance-associated protein member 4"/>
    <property type="match status" value="1"/>
</dbReference>
<dbReference type="PANTHER" id="PTHR24223:SF324">
    <property type="entry name" value="LD17001P"/>
    <property type="match status" value="1"/>
</dbReference>
<dbReference type="PROSITE" id="PS00211">
    <property type="entry name" value="ABC_TRANSPORTER_1"/>
    <property type="match status" value="1"/>
</dbReference>
<feature type="transmembrane region" description="Helical" evidence="9">
    <location>
        <begin position="821"/>
        <end position="839"/>
    </location>
</feature>
<dbReference type="EMBL" id="GITU01000256">
    <property type="protein sequence ID" value="MBC1168959.1"/>
    <property type="molecule type" value="Transcribed_RNA"/>
</dbReference>
<keyword evidence="5" id="KW-0547">Nucleotide-binding</keyword>
<evidence type="ECO:0000256" key="4">
    <source>
        <dbReference type="ARBA" id="ARBA00022737"/>
    </source>
</evidence>
<dbReference type="FunFam" id="3.40.50.300:FF:000973">
    <property type="entry name" value="Multidrug resistance-associated protein 4"/>
    <property type="match status" value="1"/>
</dbReference>
<dbReference type="PANTHER" id="PTHR24223">
    <property type="entry name" value="ATP-BINDING CASSETTE SUB-FAMILY C"/>
    <property type="match status" value="1"/>
</dbReference>
<feature type="transmembrane region" description="Helical" evidence="9">
    <location>
        <begin position="203"/>
        <end position="225"/>
    </location>
</feature>
<dbReference type="Gene3D" id="1.20.1560.10">
    <property type="entry name" value="ABC transporter type 1, transmembrane domain"/>
    <property type="match status" value="2"/>
</dbReference>
<keyword evidence="6" id="KW-0067">ATP-binding</keyword>
<evidence type="ECO:0000313" key="12">
    <source>
        <dbReference type="EMBL" id="MBC1168959.1"/>
    </source>
</evidence>
<feature type="transmembrane region" description="Helical" evidence="9">
    <location>
        <begin position="231"/>
        <end position="250"/>
    </location>
</feature>
<evidence type="ECO:0000256" key="3">
    <source>
        <dbReference type="ARBA" id="ARBA00022692"/>
    </source>
</evidence>
<dbReference type="Pfam" id="PF00005">
    <property type="entry name" value="ABC_tran"/>
    <property type="match status" value="2"/>
</dbReference>
<evidence type="ECO:0000259" key="10">
    <source>
        <dbReference type="PROSITE" id="PS50893"/>
    </source>
</evidence>
<dbReference type="GO" id="GO:0016020">
    <property type="term" value="C:membrane"/>
    <property type="evidence" value="ECO:0007669"/>
    <property type="project" value="UniProtKB-SubCell"/>
</dbReference>
<feature type="transmembrane region" description="Helical" evidence="9">
    <location>
        <begin position="734"/>
        <end position="755"/>
    </location>
</feature>
<dbReference type="InterPro" id="IPR003593">
    <property type="entry name" value="AAA+_ATPase"/>
</dbReference>
<dbReference type="SUPFAM" id="SSF52540">
    <property type="entry name" value="P-loop containing nucleoside triphosphate hydrolases"/>
    <property type="match status" value="2"/>
</dbReference>